<dbReference type="Proteomes" id="UP001500936">
    <property type="component" value="Unassembled WGS sequence"/>
</dbReference>
<dbReference type="InterPro" id="IPR024775">
    <property type="entry name" value="DinB-like"/>
</dbReference>
<proteinExistence type="predicted"/>
<dbReference type="SUPFAM" id="SSF109854">
    <property type="entry name" value="DinB/YfiT-like putative metalloenzymes"/>
    <property type="match status" value="1"/>
</dbReference>
<name>A0ABP8KH08_9BACT</name>
<dbReference type="EMBL" id="BAABHB010000004">
    <property type="protein sequence ID" value="GAA4406470.1"/>
    <property type="molecule type" value="Genomic_DNA"/>
</dbReference>
<organism evidence="3 4">
    <name type="scientific">Nibrella viscosa</name>
    <dbReference type="NCBI Taxonomy" id="1084524"/>
    <lineage>
        <taxon>Bacteria</taxon>
        <taxon>Pseudomonadati</taxon>
        <taxon>Bacteroidota</taxon>
        <taxon>Cytophagia</taxon>
        <taxon>Cytophagales</taxon>
        <taxon>Spirosomataceae</taxon>
        <taxon>Nibrella</taxon>
    </lineage>
</organism>
<evidence type="ECO:0000256" key="1">
    <source>
        <dbReference type="SAM" id="Coils"/>
    </source>
</evidence>
<keyword evidence="1" id="KW-0175">Coiled coil</keyword>
<gene>
    <name evidence="3" type="ORF">GCM10023187_25950</name>
</gene>
<dbReference type="RefSeq" id="WP_345267737.1">
    <property type="nucleotide sequence ID" value="NZ_BAABHB010000004.1"/>
</dbReference>
<sequence length="146" mass="16469">MIDAFTAIYERDLDRLQAEIDAFQEESHVWQTTGSIKNSAGNLCLHLVGNLNTYIGKNIGGHPYSRDRDAEFSLTGIPKQELLAQVEQTKAIVTTTLRSMDAATLDEIYPEAVFGYSMKTGFFLLHLAAHLSYHLGQINYIRRVFE</sequence>
<comment type="caution">
    <text evidence="3">The sequence shown here is derived from an EMBL/GenBank/DDBJ whole genome shotgun (WGS) entry which is preliminary data.</text>
</comment>
<keyword evidence="4" id="KW-1185">Reference proteome</keyword>
<dbReference type="Pfam" id="PF12867">
    <property type="entry name" value="DinB_2"/>
    <property type="match status" value="1"/>
</dbReference>
<protein>
    <recommendedName>
        <fullName evidence="2">DinB-like domain-containing protein</fullName>
    </recommendedName>
</protein>
<dbReference type="Gene3D" id="1.20.120.450">
    <property type="entry name" value="dinb family like domain"/>
    <property type="match status" value="1"/>
</dbReference>
<feature type="domain" description="DinB-like" evidence="2">
    <location>
        <begin position="9"/>
        <end position="138"/>
    </location>
</feature>
<feature type="coiled-coil region" evidence="1">
    <location>
        <begin position="6"/>
        <end position="33"/>
    </location>
</feature>
<reference evidence="4" key="1">
    <citation type="journal article" date="2019" name="Int. J. Syst. Evol. Microbiol.">
        <title>The Global Catalogue of Microorganisms (GCM) 10K type strain sequencing project: providing services to taxonomists for standard genome sequencing and annotation.</title>
        <authorList>
            <consortium name="The Broad Institute Genomics Platform"/>
            <consortium name="The Broad Institute Genome Sequencing Center for Infectious Disease"/>
            <person name="Wu L."/>
            <person name="Ma J."/>
        </authorList>
    </citation>
    <scope>NUCLEOTIDE SEQUENCE [LARGE SCALE GENOMIC DNA]</scope>
    <source>
        <strain evidence="4">JCM 17925</strain>
    </source>
</reference>
<accession>A0ABP8KH08</accession>
<evidence type="ECO:0000259" key="2">
    <source>
        <dbReference type="Pfam" id="PF12867"/>
    </source>
</evidence>
<evidence type="ECO:0000313" key="3">
    <source>
        <dbReference type="EMBL" id="GAA4406470.1"/>
    </source>
</evidence>
<evidence type="ECO:0000313" key="4">
    <source>
        <dbReference type="Proteomes" id="UP001500936"/>
    </source>
</evidence>
<dbReference type="InterPro" id="IPR034660">
    <property type="entry name" value="DinB/YfiT-like"/>
</dbReference>